<evidence type="ECO:0000313" key="2">
    <source>
        <dbReference type="EMBL" id="JAT02102.1"/>
    </source>
</evidence>
<dbReference type="AlphaFoldDB" id="A0A1B6JSB0"/>
<proteinExistence type="predicted"/>
<name>A0A1B6JSB0_9HEMI</name>
<gene>
    <name evidence="2" type="ORF">g.59176</name>
</gene>
<feature type="non-terminal residue" evidence="2">
    <location>
        <position position="132"/>
    </location>
</feature>
<protein>
    <submittedName>
        <fullName evidence="2">Uncharacterized protein</fullName>
    </submittedName>
</protein>
<feature type="non-terminal residue" evidence="2">
    <location>
        <position position="1"/>
    </location>
</feature>
<feature type="signal peptide" evidence="1">
    <location>
        <begin position="1"/>
        <end position="16"/>
    </location>
</feature>
<accession>A0A1B6JSB0</accession>
<evidence type="ECO:0000256" key="1">
    <source>
        <dbReference type="SAM" id="SignalP"/>
    </source>
</evidence>
<dbReference type="EMBL" id="GECU01005605">
    <property type="protein sequence ID" value="JAT02102.1"/>
    <property type="molecule type" value="Transcribed_RNA"/>
</dbReference>
<reference evidence="2" key="1">
    <citation type="submission" date="2015-11" db="EMBL/GenBank/DDBJ databases">
        <title>De novo transcriptome assembly of four potential Pierce s Disease insect vectors from Arizona vineyards.</title>
        <authorList>
            <person name="Tassone E.E."/>
        </authorList>
    </citation>
    <scope>NUCLEOTIDE SEQUENCE</scope>
</reference>
<sequence>RLYMLALGLAVCNAVAVNTIIFSNAEPRSAKVIFSEPIIAENIFLTKKVKSDVSVDVETLGPRITDPKDYMDKVRRASEIDDPESGYWREATIKQCTISFEGIKFEEDVLYSLKVRQLKDAGEFYSENIVYS</sequence>
<keyword evidence="1" id="KW-0732">Signal</keyword>
<organism evidence="2">
    <name type="scientific">Homalodisca liturata</name>
    <dbReference type="NCBI Taxonomy" id="320908"/>
    <lineage>
        <taxon>Eukaryota</taxon>
        <taxon>Metazoa</taxon>
        <taxon>Ecdysozoa</taxon>
        <taxon>Arthropoda</taxon>
        <taxon>Hexapoda</taxon>
        <taxon>Insecta</taxon>
        <taxon>Pterygota</taxon>
        <taxon>Neoptera</taxon>
        <taxon>Paraneoptera</taxon>
        <taxon>Hemiptera</taxon>
        <taxon>Auchenorrhyncha</taxon>
        <taxon>Membracoidea</taxon>
        <taxon>Cicadellidae</taxon>
        <taxon>Cicadellinae</taxon>
        <taxon>Proconiini</taxon>
        <taxon>Homalodisca</taxon>
    </lineage>
</organism>
<feature type="chain" id="PRO_5008586067" evidence="1">
    <location>
        <begin position="17"/>
        <end position="132"/>
    </location>
</feature>